<dbReference type="EMBL" id="JAACJO010000006">
    <property type="protein sequence ID" value="KAF5357048.1"/>
    <property type="molecule type" value="Genomic_DNA"/>
</dbReference>
<sequence length="143" mass="16100">MPSLPAVIAFKRATLLSNYANVAGATLFIYDSLIMFPSEIEQRIYWFTGRQQSIVTNIYSIMKLVGALYFIEEVNREKQRTDKSLWPAILQIRDLTPILYIFYRDGALASIPILVVDTLEVIARAFPSSAVGGINWNIALTPV</sequence>
<protein>
    <submittedName>
        <fullName evidence="1">Uncharacterized protein</fullName>
    </submittedName>
</protein>
<evidence type="ECO:0000313" key="2">
    <source>
        <dbReference type="Proteomes" id="UP000559027"/>
    </source>
</evidence>
<accession>A0A8H5G2F7</accession>
<proteinExistence type="predicted"/>
<dbReference type="OrthoDB" id="2952413at2759"/>
<keyword evidence="2" id="KW-1185">Reference proteome</keyword>
<dbReference type="AlphaFoldDB" id="A0A8H5G2F7"/>
<organism evidence="1 2">
    <name type="scientific">Leucocoprinus leucothites</name>
    <dbReference type="NCBI Taxonomy" id="201217"/>
    <lineage>
        <taxon>Eukaryota</taxon>
        <taxon>Fungi</taxon>
        <taxon>Dikarya</taxon>
        <taxon>Basidiomycota</taxon>
        <taxon>Agaricomycotina</taxon>
        <taxon>Agaricomycetes</taxon>
        <taxon>Agaricomycetidae</taxon>
        <taxon>Agaricales</taxon>
        <taxon>Agaricineae</taxon>
        <taxon>Agaricaceae</taxon>
        <taxon>Leucocoprinus</taxon>
    </lineage>
</organism>
<comment type="caution">
    <text evidence="1">The sequence shown here is derived from an EMBL/GenBank/DDBJ whole genome shotgun (WGS) entry which is preliminary data.</text>
</comment>
<gene>
    <name evidence="1" type="ORF">D9756_006712</name>
</gene>
<evidence type="ECO:0000313" key="1">
    <source>
        <dbReference type="EMBL" id="KAF5357048.1"/>
    </source>
</evidence>
<dbReference type="Proteomes" id="UP000559027">
    <property type="component" value="Unassembled WGS sequence"/>
</dbReference>
<reference evidence="1 2" key="1">
    <citation type="journal article" date="2020" name="ISME J.">
        <title>Uncovering the hidden diversity of litter-decomposition mechanisms in mushroom-forming fungi.</title>
        <authorList>
            <person name="Floudas D."/>
            <person name="Bentzer J."/>
            <person name="Ahren D."/>
            <person name="Johansson T."/>
            <person name="Persson P."/>
            <person name="Tunlid A."/>
        </authorList>
    </citation>
    <scope>NUCLEOTIDE SEQUENCE [LARGE SCALE GENOMIC DNA]</scope>
    <source>
        <strain evidence="1 2">CBS 146.42</strain>
    </source>
</reference>
<name>A0A8H5G2F7_9AGAR</name>